<dbReference type="Proteomes" id="UP000825729">
    <property type="component" value="Unassembled WGS sequence"/>
</dbReference>
<evidence type="ECO:0000256" key="4">
    <source>
        <dbReference type="ARBA" id="ARBA00023002"/>
    </source>
</evidence>
<evidence type="ECO:0000256" key="2">
    <source>
        <dbReference type="ARBA" id="ARBA00004723"/>
    </source>
</evidence>
<comment type="similarity">
    <text evidence="3">Belongs to the flavin monoamine oxidase family.</text>
</comment>
<evidence type="ECO:0000259" key="6">
    <source>
        <dbReference type="Pfam" id="PF01593"/>
    </source>
</evidence>
<reference evidence="7 8" key="1">
    <citation type="submission" date="2021-07" db="EMBL/GenBank/DDBJ databases">
        <title>The Aristolochia fimbriata genome: insights into angiosperm evolution, floral development and chemical biosynthesis.</title>
        <authorList>
            <person name="Jiao Y."/>
        </authorList>
    </citation>
    <scope>NUCLEOTIDE SEQUENCE [LARGE SCALE GENOMIC DNA]</scope>
    <source>
        <strain evidence="7">IBCAS-2021</strain>
        <tissue evidence="7">Leaf</tissue>
    </source>
</reference>
<keyword evidence="4" id="KW-0560">Oxidoreductase</keyword>
<dbReference type="EMBL" id="JAINDJ010000004">
    <property type="protein sequence ID" value="KAG9450835.1"/>
    <property type="molecule type" value="Genomic_DNA"/>
</dbReference>
<dbReference type="InterPro" id="IPR001613">
    <property type="entry name" value="Flavin_amine_oxidase"/>
</dbReference>
<feature type="domain" description="Amine oxidase" evidence="6">
    <location>
        <begin position="25"/>
        <end position="459"/>
    </location>
</feature>
<dbReference type="GO" id="GO:0006598">
    <property type="term" value="P:polyamine catabolic process"/>
    <property type="evidence" value="ECO:0007669"/>
    <property type="project" value="TreeGrafter"/>
</dbReference>
<comment type="pathway">
    <text evidence="2">Amine and polyamine degradation; spermine degradation.</text>
</comment>
<dbReference type="PRINTS" id="PR00757">
    <property type="entry name" value="AMINEOXDASEF"/>
</dbReference>
<sequence length="480" mass="53957">MEDGAGKKADDYPELLDVIVIGAGMAGISAAWRLSEGGLKNLLILEASDKIGGRIRKHDFSGTTIEVGANWIEGVGGHLLNPLLPIVEKLNLRTRRSDYSHISSNTYRQEGGLYPCEVVKKVLENAEASSEFGATLSATLSSAGEDDISVLASQRLFKHFPSSPLEMLMDWYMNDYEDAEPPKITSLKNTVPIPTFTDFGPDHDLVVDDRGYESIVHYLAKEFLKKDHYIDKGPEIKLNKVVKEVNQLSDGLTVKTEDGSSYKARYVVVSASLGVLQSNLIRFKPELPYEKTFAISKFDMALFSKIFLKFPSKFWPSGPGTEFFLYAHTKRGYYPLWKHLEEEAPGSNILLVVVTDEEARRIELQPESATTSEIMGVLRSMFGKNIPEPTDILLPNWWSNRFFRGSFFNWPTGVSRHYFHKLKAPFGRVYFSGEHTSELYNGFVHGAYFAGIDSANMILSEMLLQHKDNRSPEDNQNTVD</sequence>
<dbReference type="SUPFAM" id="SSF51905">
    <property type="entry name" value="FAD/NAD(P)-binding domain"/>
    <property type="match status" value="1"/>
</dbReference>
<evidence type="ECO:0000256" key="3">
    <source>
        <dbReference type="ARBA" id="ARBA00005995"/>
    </source>
</evidence>
<organism evidence="7 8">
    <name type="scientific">Aristolochia fimbriata</name>
    <name type="common">White veined hardy Dutchman's pipe vine</name>
    <dbReference type="NCBI Taxonomy" id="158543"/>
    <lineage>
        <taxon>Eukaryota</taxon>
        <taxon>Viridiplantae</taxon>
        <taxon>Streptophyta</taxon>
        <taxon>Embryophyta</taxon>
        <taxon>Tracheophyta</taxon>
        <taxon>Spermatophyta</taxon>
        <taxon>Magnoliopsida</taxon>
        <taxon>Magnoliidae</taxon>
        <taxon>Piperales</taxon>
        <taxon>Aristolochiaceae</taxon>
        <taxon>Aristolochia</taxon>
    </lineage>
</organism>
<dbReference type="Gene3D" id="3.90.660.10">
    <property type="match status" value="1"/>
</dbReference>
<dbReference type="AlphaFoldDB" id="A0AAV7ERW2"/>
<protein>
    <recommendedName>
        <fullName evidence="6">Amine oxidase domain-containing protein</fullName>
    </recommendedName>
</protein>
<evidence type="ECO:0000256" key="1">
    <source>
        <dbReference type="ARBA" id="ARBA00001974"/>
    </source>
</evidence>
<proteinExistence type="inferred from homology"/>
<feature type="binding site" evidence="5">
    <location>
        <begin position="46"/>
        <end position="47"/>
    </location>
    <ligand>
        <name>FAD</name>
        <dbReference type="ChEBI" id="CHEBI:57692"/>
    </ligand>
</feature>
<name>A0AAV7ERW2_ARIFI</name>
<keyword evidence="8" id="KW-1185">Reference proteome</keyword>
<dbReference type="InterPro" id="IPR002937">
    <property type="entry name" value="Amino_oxidase"/>
</dbReference>
<dbReference type="PANTHER" id="PTHR10742:SF313">
    <property type="entry name" value="AMINE OXIDASE"/>
    <property type="match status" value="1"/>
</dbReference>
<dbReference type="InterPro" id="IPR036188">
    <property type="entry name" value="FAD/NAD-bd_sf"/>
</dbReference>
<evidence type="ECO:0000313" key="8">
    <source>
        <dbReference type="Proteomes" id="UP000825729"/>
    </source>
</evidence>
<feature type="binding site" evidence="5">
    <location>
        <position position="242"/>
    </location>
    <ligand>
        <name>FAD</name>
        <dbReference type="ChEBI" id="CHEBI:57692"/>
    </ligand>
</feature>
<dbReference type="PANTHER" id="PTHR10742">
    <property type="entry name" value="FLAVIN MONOAMINE OXIDASE"/>
    <property type="match status" value="1"/>
</dbReference>
<comment type="cofactor">
    <cofactor evidence="1">
        <name>FAD</name>
        <dbReference type="ChEBI" id="CHEBI:57692"/>
    </cofactor>
</comment>
<accession>A0AAV7ERW2</accession>
<evidence type="ECO:0000256" key="5">
    <source>
        <dbReference type="PIRSR" id="PIRSR601613-1"/>
    </source>
</evidence>
<dbReference type="Pfam" id="PF01593">
    <property type="entry name" value="Amino_oxidase"/>
    <property type="match status" value="1"/>
</dbReference>
<dbReference type="Gene3D" id="3.50.50.60">
    <property type="entry name" value="FAD/NAD(P)-binding domain"/>
    <property type="match status" value="1"/>
</dbReference>
<evidence type="ECO:0000313" key="7">
    <source>
        <dbReference type="EMBL" id="KAG9450835.1"/>
    </source>
</evidence>
<gene>
    <name evidence="7" type="ORF">H6P81_010800</name>
</gene>
<dbReference type="SUPFAM" id="SSF54373">
    <property type="entry name" value="FAD-linked reductases, C-terminal domain"/>
    <property type="match status" value="1"/>
</dbReference>
<comment type="caution">
    <text evidence="7">The sequence shown here is derived from an EMBL/GenBank/DDBJ whole genome shotgun (WGS) entry which is preliminary data.</text>
</comment>
<dbReference type="InterPro" id="IPR050281">
    <property type="entry name" value="Flavin_monoamine_oxidase"/>
</dbReference>
<dbReference type="GO" id="GO:0046592">
    <property type="term" value="F:polyamine oxidase activity"/>
    <property type="evidence" value="ECO:0007669"/>
    <property type="project" value="UniProtKB-ARBA"/>
</dbReference>